<proteinExistence type="predicted"/>
<feature type="compositionally biased region" description="Basic and acidic residues" evidence="1">
    <location>
        <begin position="10"/>
        <end position="21"/>
    </location>
</feature>
<sequence length="249" mass="26030">MHAQASSETEYARARSRRGTERGGASAGGAILALQRTAGNAAVTAMVQRSRHEHGDGCGPTGCGGSEVVQRAKGNDWKLGSTSTELASVKANHPGDPLVDTLHHIIPKSLFQPFLALLTPAQVQQITTNLAPLAPDAFASPNTDKALKNVPANFRIGPRPEARSDDPGSGIDVNTTASGNTTPRSAQLENAYNYMAAAIAAGAVTQPDFDTQFLAPMIDACTQHGTAINIDPARATWVSDPATGKYHKP</sequence>
<dbReference type="Proteomes" id="UP000194266">
    <property type="component" value="Unassembled WGS sequence"/>
</dbReference>
<gene>
    <name evidence="2" type="ORF">OQI_14600</name>
</gene>
<evidence type="ECO:0000256" key="1">
    <source>
        <dbReference type="SAM" id="MobiDB-lite"/>
    </source>
</evidence>
<feature type="region of interest" description="Disordered" evidence="1">
    <location>
        <begin position="1"/>
        <end position="26"/>
    </location>
</feature>
<accession>A0ABX3YIS4</accession>
<evidence type="ECO:0000313" key="2">
    <source>
        <dbReference type="EMBL" id="OSZ59732.1"/>
    </source>
</evidence>
<name>A0ABX3YIS4_9ACTN</name>
<feature type="compositionally biased region" description="Polar residues" evidence="1">
    <location>
        <begin position="172"/>
        <end position="184"/>
    </location>
</feature>
<protein>
    <submittedName>
        <fullName evidence="2">Uncharacterized protein</fullName>
    </submittedName>
</protein>
<organism evidence="2 3">
    <name type="scientific">Streptomyces pharetrae CZA14</name>
    <dbReference type="NCBI Taxonomy" id="1144883"/>
    <lineage>
        <taxon>Bacteria</taxon>
        <taxon>Bacillati</taxon>
        <taxon>Actinomycetota</taxon>
        <taxon>Actinomycetes</taxon>
        <taxon>Kitasatosporales</taxon>
        <taxon>Streptomycetaceae</taxon>
        <taxon>Streptomyces</taxon>
    </lineage>
</organism>
<dbReference type="EMBL" id="MRYD01000065">
    <property type="protein sequence ID" value="OSZ59732.1"/>
    <property type="molecule type" value="Genomic_DNA"/>
</dbReference>
<keyword evidence="3" id="KW-1185">Reference proteome</keyword>
<evidence type="ECO:0000313" key="3">
    <source>
        <dbReference type="Proteomes" id="UP000194266"/>
    </source>
</evidence>
<feature type="region of interest" description="Disordered" evidence="1">
    <location>
        <begin position="156"/>
        <end position="184"/>
    </location>
</feature>
<comment type="caution">
    <text evidence="2">The sequence shown here is derived from an EMBL/GenBank/DDBJ whole genome shotgun (WGS) entry which is preliminary data.</text>
</comment>
<reference evidence="2 3" key="1">
    <citation type="submission" date="2016-12" db="EMBL/GenBank/DDBJ databases">
        <title>Genome Mining:The Detection of Biosynthetic Gene Clusters to Aid in the Expression of Curamycin A produced by Streptomyces sp. strain CZA14.</title>
        <authorList>
            <person name="Durrell K.A."/>
            <person name="Kirby B.M."/>
            <person name="Khan W."/>
            <person name="Mthethwa T."/>
            <person name="Le Roes-Hill M."/>
        </authorList>
    </citation>
    <scope>NUCLEOTIDE SEQUENCE [LARGE SCALE GENOMIC DNA]</scope>
    <source>
        <strain evidence="2 3">CZA14</strain>
    </source>
</reference>
<dbReference type="RefSeq" id="WP_086169784.1">
    <property type="nucleotide sequence ID" value="NZ_MRYD01000065.1"/>
</dbReference>